<feature type="signal peptide" evidence="1">
    <location>
        <begin position="1"/>
        <end position="23"/>
    </location>
</feature>
<dbReference type="Proteomes" id="UP001201161">
    <property type="component" value="Unassembled WGS sequence"/>
</dbReference>
<protein>
    <submittedName>
        <fullName evidence="2">Uncharacterized protein</fullName>
    </submittedName>
</protein>
<dbReference type="PROSITE" id="PS51257">
    <property type="entry name" value="PROKAR_LIPOPROTEIN"/>
    <property type="match status" value="1"/>
</dbReference>
<sequence>MNRSHRRSSALLIASMAVFTVSACSSAKGQEAGEPAIEVVHVANSTQIDLPVARYASSADDDKAIFAAVNVAQKDCASQFGVQATVSVTSQPSLIELDSVRRYGVINKSEVSRYGYRPAPSAADAGNDKAGGWNPSALEAEIMTGNTASGQPSQIKSADGETLPEGGCGAQGFRTVWGGDAAPGGATLVEDILAQSWAQTMADSRALAAAEKWSACMQERGYDFTHRWDAGNSVQDASPAVQLKMAKLDLRCALETDYVDIWHAVDVAYQQRLIDEHEGELQASLKQHNDQLDRARSILEGAQ</sequence>
<proteinExistence type="predicted"/>
<dbReference type="RefSeq" id="WP_236401920.1">
    <property type="nucleotide sequence ID" value="NZ_JAKJHZ010000007.1"/>
</dbReference>
<evidence type="ECO:0000256" key="1">
    <source>
        <dbReference type="SAM" id="SignalP"/>
    </source>
</evidence>
<accession>A0ABS9HDH4</accession>
<name>A0ABS9HDH4_9ACTN</name>
<keyword evidence="1" id="KW-0732">Signal</keyword>
<dbReference type="EMBL" id="JAKJHZ010000007">
    <property type="protein sequence ID" value="MCF6378168.1"/>
    <property type="molecule type" value="Genomic_DNA"/>
</dbReference>
<evidence type="ECO:0000313" key="3">
    <source>
        <dbReference type="Proteomes" id="UP001201161"/>
    </source>
</evidence>
<gene>
    <name evidence="2" type="ORF">L2K70_11195</name>
</gene>
<keyword evidence="3" id="KW-1185">Reference proteome</keyword>
<feature type="chain" id="PRO_5046780143" evidence="1">
    <location>
        <begin position="24"/>
        <end position="303"/>
    </location>
</feature>
<reference evidence="2 3" key="1">
    <citation type="submission" date="2022-01" db="EMBL/GenBank/DDBJ databases">
        <title>Nocardioides sp. nov., an actinomycete isolated from mining soil.</title>
        <authorList>
            <person name="Liu L."/>
        </authorList>
    </citation>
    <scope>NUCLEOTIDE SEQUENCE [LARGE SCALE GENOMIC DNA]</scope>
    <source>
        <strain evidence="2 3">KLBMP 9356</strain>
    </source>
</reference>
<organism evidence="2 3">
    <name type="scientific">Nocardioides potassii</name>
    <dbReference type="NCBI Taxonomy" id="2911371"/>
    <lineage>
        <taxon>Bacteria</taxon>
        <taxon>Bacillati</taxon>
        <taxon>Actinomycetota</taxon>
        <taxon>Actinomycetes</taxon>
        <taxon>Propionibacteriales</taxon>
        <taxon>Nocardioidaceae</taxon>
        <taxon>Nocardioides</taxon>
    </lineage>
</organism>
<comment type="caution">
    <text evidence="2">The sequence shown here is derived from an EMBL/GenBank/DDBJ whole genome shotgun (WGS) entry which is preliminary data.</text>
</comment>
<evidence type="ECO:0000313" key="2">
    <source>
        <dbReference type="EMBL" id="MCF6378168.1"/>
    </source>
</evidence>